<sequence length="944" mass="105178">MRLPLLTLLLLWLTAGNAVMGQQQPKAKTIPTPRLNVDGHPALPANPDSSRTSRLAVLSDTARTNDSLQISARRKGDIETTVKYAAKDSIQFDVQNRIAKLYSKSNIDYGDISLKAAQITVDYKTNVLSAEGAPDSTGKIRDKPVFKNGGETFATGPLRYNFKTKKGKLQDAVTQQGEGYVHAEVVKKNQLNEIYGLHGRYTTCNLEHPHFYINMSRMKVIPKKLVASGPFNLVIGDIPLPLGFLFGYFPTPGKNRSSGLIIPTFGQTSDRGFFLRNGGYYWAANEYIGVRLTGDIYSGNAESFGGFALTGEVQYIKRYTYNGRFNLSYSQRPANQILATNTENTNPAYRKPVNPKTFWLTWSHSPTPRPGGGRFSASVQAGSSDFNIQNNANLKTYLTPAFSSTVSYQKQLRNLPINYSVQASQSQNTSTGTMDFTLPDVTVGVARQYLYELVGLKANPLYDQLAVSYTLTAQNRLSNSLPARVLDGGAIPVIGGSREATRIPVKLNNLAPLLRNSQTGIQHQFQISIGSYTFLKHFNLQPSINYGETWYFKRLDYKYVPTANAIQIDTIRGFNRVYSYSGGLNLGTNIYGIMQVKGKKIEAIRHKITPSVSYQFAPNFLKNKNFYTQEFNLGNIRDANGNLYNQLDIASGRILNPRSFSFYNNFPYGAPSGTKVSQVSFSLQNQVEMKVRTKNDTTGTTPFEKRSLIDGLDFSTGYNFAADSLNLQPLSANFRTQIARKLNVLLNATFDFYQRDSTGRVINKYLFDQSKRRLARLANANFSLSYQFNSAQGGKKSSVPRAVAPTNDPALGNPNPVNPYEDYIDFELPWELSASFAASYTDPGPKVSRVGQLRPTPFSSASLNLSGSVKLTERLRLGYSSGYDFKNSQVTITSLDFYQDLHCWQISGNWRPFGYTQGYNITIAAKSSLLQDLKLNRNRSFLNR</sequence>
<evidence type="ECO:0000313" key="4">
    <source>
        <dbReference type="Proteomes" id="UP000305398"/>
    </source>
</evidence>
<dbReference type="InterPro" id="IPR050218">
    <property type="entry name" value="LptD"/>
</dbReference>
<protein>
    <submittedName>
        <fullName evidence="3">LPS-assembly protein LptD</fullName>
    </submittedName>
</protein>
<dbReference type="AlphaFoldDB" id="A0A5B8A2U2"/>
<keyword evidence="1" id="KW-0732">Signal</keyword>
<feature type="domain" description="LPS-assembly protein LptD central" evidence="2">
    <location>
        <begin position="226"/>
        <end position="753"/>
    </location>
</feature>
<evidence type="ECO:0000313" key="3">
    <source>
        <dbReference type="EMBL" id="QDA60975.1"/>
    </source>
</evidence>
<evidence type="ECO:0000259" key="2">
    <source>
        <dbReference type="Pfam" id="PF19838"/>
    </source>
</evidence>
<accession>A0A5B8A2U2</accession>
<dbReference type="Proteomes" id="UP000305398">
    <property type="component" value="Chromosome"/>
</dbReference>
<name>A0A5B8A2U2_9BACT</name>
<feature type="signal peptide" evidence="1">
    <location>
        <begin position="1"/>
        <end position="20"/>
    </location>
</feature>
<evidence type="ECO:0000256" key="1">
    <source>
        <dbReference type="SAM" id="SignalP"/>
    </source>
</evidence>
<keyword evidence="4" id="KW-1185">Reference proteome</keyword>
<dbReference type="OrthoDB" id="9802320at2"/>
<organism evidence="3 4">
    <name type="scientific">Hymenobacter jejuensis</name>
    <dbReference type="NCBI Taxonomy" id="2502781"/>
    <lineage>
        <taxon>Bacteria</taxon>
        <taxon>Pseudomonadati</taxon>
        <taxon>Bacteroidota</taxon>
        <taxon>Cytophagia</taxon>
        <taxon>Cytophagales</taxon>
        <taxon>Hymenobacteraceae</taxon>
        <taxon>Hymenobacter</taxon>
    </lineage>
</organism>
<dbReference type="GO" id="GO:0009279">
    <property type="term" value="C:cell outer membrane"/>
    <property type="evidence" value="ECO:0007669"/>
    <property type="project" value="TreeGrafter"/>
</dbReference>
<proteinExistence type="predicted"/>
<dbReference type="EMBL" id="CP040896">
    <property type="protein sequence ID" value="QDA60975.1"/>
    <property type="molecule type" value="Genomic_DNA"/>
</dbReference>
<feature type="chain" id="PRO_5023059305" evidence="1">
    <location>
        <begin position="21"/>
        <end position="944"/>
    </location>
</feature>
<dbReference type="InterPro" id="IPR045659">
    <property type="entry name" value="LptD_2"/>
</dbReference>
<reference evidence="3 4" key="1">
    <citation type="submission" date="2019-06" db="EMBL/GenBank/DDBJ databases">
        <authorList>
            <person name="Srinivasan S."/>
        </authorList>
    </citation>
    <scope>NUCLEOTIDE SEQUENCE [LARGE SCALE GENOMIC DNA]</scope>
    <source>
        <strain evidence="3 4">17J68-5</strain>
    </source>
</reference>
<dbReference type="KEGG" id="hyj:FHG12_13055"/>
<dbReference type="PANTHER" id="PTHR30189">
    <property type="entry name" value="LPS-ASSEMBLY PROTEIN"/>
    <property type="match status" value="1"/>
</dbReference>
<gene>
    <name evidence="3" type="ORF">FHG12_13055</name>
</gene>
<dbReference type="GO" id="GO:1990351">
    <property type="term" value="C:transporter complex"/>
    <property type="evidence" value="ECO:0007669"/>
    <property type="project" value="TreeGrafter"/>
</dbReference>
<dbReference type="PANTHER" id="PTHR30189:SF1">
    <property type="entry name" value="LPS-ASSEMBLY PROTEIN LPTD"/>
    <property type="match status" value="1"/>
</dbReference>
<dbReference type="RefSeq" id="WP_139516149.1">
    <property type="nucleotide sequence ID" value="NZ_CP040896.1"/>
</dbReference>
<dbReference type="Pfam" id="PF19838">
    <property type="entry name" value="LptD_2"/>
    <property type="match status" value="1"/>
</dbReference>